<reference evidence="1" key="1">
    <citation type="submission" date="2023-10" db="EMBL/GenBank/DDBJ databases">
        <authorList>
            <person name="Chen Y."/>
            <person name="Shah S."/>
            <person name="Dougan E. K."/>
            <person name="Thang M."/>
            <person name="Chan C."/>
        </authorList>
    </citation>
    <scope>NUCLEOTIDE SEQUENCE [LARGE SCALE GENOMIC DNA]</scope>
</reference>
<dbReference type="Proteomes" id="UP001189429">
    <property type="component" value="Unassembled WGS sequence"/>
</dbReference>
<gene>
    <name evidence="1" type="ORF">PCOR1329_LOCUS72431</name>
</gene>
<proteinExistence type="predicted"/>
<sequence length="144" mass="15338">MKIPKYIPEVLFDDSNITSVVEHARASVTAATQRSVDFDRVSGQLTNLGKTVASATTPELGKVLGTLAVQGQQLTPSAVFKLLGAHLGITEAPADARAETRCQACVKIQVITAGTLPMLCGVEVVVPMEKRTAMFATQIIDTLW</sequence>
<organism evidence="1 2">
    <name type="scientific">Prorocentrum cordatum</name>
    <dbReference type="NCBI Taxonomy" id="2364126"/>
    <lineage>
        <taxon>Eukaryota</taxon>
        <taxon>Sar</taxon>
        <taxon>Alveolata</taxon>
        <taxon>Dinophyceae</taxon>
        <taxon>Prorocentrales</taxon>
        <taxon>Prorocentraceae</taxon>
        <taxon>Prorocentrum</taxon>
    </lineage>
</organism>
<accession>A0ABN9X0Y3</accession>
<dbReference type="EMBL" id="CAUYUJ010019682">
    <property type="protein sequence ID" value="CAK0892912.1"/>
    <property type="molecule type" value="Genomic_DNA"/>
</dbReference>
<evidence type="ECO:0000313" key="1">
    <source>
        <dbReference type="EMBL" id="CAK0892912.1"/>
    </source>
</evidence>
<comment type="caution">
    <text evidence="1">The sequence shown here is derived from an EMBL/GenBank/DDBJ whole genome shotgun (WGS) entry which is preliminary data.</text>
</comment>
<keyword evidence="2" id="KW-1185">Reference proteome</keyword>
<feature type="non-terminal residue" evidence="1">
    <location>
        <position position="144"/>
    </location>
</feature>
<protein>
    <submittedName>
        <fullName evidence="1">Uncharacterized protein</fullName>
    </submittedName>
</protein>
<name>A0ABN9X0Y3_9DINO</name>
<evidence type="ECO:0000313" key="2">
    <source>
        <dbReference type="Proteomes" id="UP001189429"/>
    </source>
</evidence>